<feature type="transmembrane region" description="Helical" evidence="1">
    <location>
        <begin position="266"/>
        <end position="290"/>
    </location>
</feature>
<protein>
    <recommendedName>
        <fullName evidence="5">G-protein coupled receptors family 2 profile 2 domain-containing protein</fullName>
    </recommendedName>
</protein>
<dbReference type="OrthoDB" id="6134459at2759"/>
<keyword evidence="1" id="KW-1133">Transmembrane helix</keyword>
<proteinExistence type="predicted"/>
<evidence type="ECO:0000256" key="1">
    <source>
        <dbReference type="SAM" id="Phobius"/>
    </source>
</evidence>
<feature type="transmembrane region" description="Helical" evidence="1">
    <location>
        <begin position="221"/>
        <end position="245"/>
    </location>
</feature>
<dbReference type="AlphaFoldDB" id="A0A1I8NQ58"/>
<dbReference type="Proteomes" id="UP000095300">
    <property type="component" value="Unassembled WGS sequence"/>
</dbReference>
<evidence type="ECO:0000313" key="3">
    <source>
        <dbReference type="EnsemblMetazoa" id="SCAU001069-PA"/>
    </source>
</evidence>
<dbReference type="EnsemblMetazoa" id="SCAU001069-RA">
    <property type="protein sequence ID" value="SCAU001069-PA"/>
    <property type="gene ID" value="SCAU001069"/>
</dbReference>
<keyword evidence="1" id="KW-0472">Membrane</keyword>
<keyword evidence="4" id="KW-1185">Reference proteome</keyword>
<keyword evidence="2" id="KW-0732">Signal</keyword>
<evidence type="ECO:0008006" key="5">
    <source>
        <dbReference type="Google" id="ProtNLM"/>
    </source>
</evidence>
<feature type="transmembrane region" description="Helical" evidence="1">
    <location>
        <begin position="369"/>
        <end position="391"/>
    </location>
</feature>
<feature type="transmembrane region" description="Helical" evidence="1">
    <location>
        <begin position="190"/>
        <end position="209"/>
    </location>
</feature>
<feature type="transmembrane region" description="Helical" evidence="1">
    <location>
        <begin position="296"/>
        <end position="318"/>
    </location>
</feature>
<feature type="chain" id="PRO_5009325317" description="G-protein coupled receptors family 2 profile 2 domain-containing protein" evidence="2">
    <location>
        <begin position="27"/>
        <end position="423"/>
    </location>
</feature>
<feature type="transmembrane region" description="Helical" evidence="1">
    <location>
        <begin position="154"/>
        <end position="178"/>
    </location>
</feature>
<dbReference type="PANTHER" id="PTHR47154:SF2">
    <property type="entry name" value="G-PROTEIN COUPLED RECEPTOR MTH-RELATED"/>
    <property type="match status" value="1"/>
</dbReference>
<dbReference type="VEuPathDB" id="VectorBase:SCAU001069"/>
<organism evidence="3 4">
    <name type="scientific">Stomoxys calcitrans</name>
    <name type="common">Stable fly</name>
    <name type="synonym">Conops calcitrans</name>
    <dbReference type="NCBI Taxonomy" id="35570"/>
    <lineage>
        <taxon>Eukaryota</taxon>
        <taxon>Metazoa</taxon>
        <taxon>Ecdysozoa</taxon>
        <taxon>Arthropoda</taxon>
        <taxon>Hexapoda</taxon>
        <taxon>Insecta</taxon>
        <taxon>Pterygota</taxon>
        <taxon>Neoptera</taxon>
        <taxon>Endopterygota</taxon>
        <taxon>Diptera</taxon>
        <taxon>Brachycera</taxon>
        <taxon>Muscomorpha</taxon>
        <taxon>Muscoidea</taxon>
        <taxon>Muscidae</taxon>
        <taxon>Stomoxys</taxon>
    </lineage>
</organism>
<evidence type="ECO:0000256" key="2">
    <source>
        <dbReference type="SAM" id="SignalP"/>
    </source>
</evidence>
<dbReference type="PANTHER" id="PTHR47154">
    <property type="entry name" value="G-PROTEIN COUPLED RECEPTOR MTH-RELATED"/>
    <property type="match status" value="1"/>
</dbReference>
<gene>
    <name evidence="3" type="primary">106089832</name>
</gene>
<dbReference type="GO" id="GO:0005886">
    <property type="term" value="C:plasma membrane"/>
    <property type="evidence" value="ECO:0007669"/>
    <property type="project" value="TreeGrafter"/>
</dbReference>
<evidence type="ECO:0000313" key="4">
    <source>
        <dbReference type="Proteomes" id="UP000095300"/>
    </source>
</evidence>
<dbReference type="GO" id="GO:0008528">
    <property type="term" value="F:G protein-coupled peptide receptor activity"/>
    <property type="evidence" value="ECO:0007669"/>
    <property type="project" value="TreeGrafter"/>
</dbReference>
<accession>A0A1I8NQ58</accession>
<feature type="transmembrane region" description="Helical" evidence="1">
    <location>
        <begin position="339"/>
        <end position="357"/>
    </location>
</feature>
<dbReference type="KEGG" id="scac:106089832"/>
<name>A0A1I8NQ58_STOCA</name>
<dbReference type="Gene3D" id="1.20.1070.10">
    <property type="entry name" value="Rhodopsin 7-helix transmembrane proteins"/>
    <property type="match status" value="1"/>
</dbReference>
<dbReference type="InterPro" id="IPR051384">
    <property type="entry name" value="Mth_GPCR"/>
</dbReference>
<sequence>MHATDKILKLLLLYLIKASFLIYVQCEDYKNFESLTMKLCCVKWKYYNMETHQCERLPEQRIITWSKMLRLTNNSLATIDVQNDFKLQIRGPCRKPLGVEDLRYDYLKLEHIAGDYCFTHHRPNRLGQYDLSPLHMRCIKDGIHLRNKKVYLQLVPYFLSAILLELFTLLMIFIYILFNDKQKGIQSLLFICYAISILMAEILLMPIVYDYFYPFLKDFEYVILESVSLCFGTSAILWTIVICFEMRRTFKQTFKDYDFKKDEKRFHWYSLYGWGFSLILAVITWIFAFYQLYDAFLMPFLIIHLILFLTIACDIFRLRLISMSKTPDAKEFLWKSVRIILRLAAMMSLSQMVYYKAFLAHLSQTNSTMSAMLVMNAISILDAVIIFALFASRRDFRDIVISRLRSNFSDFKGSRNFLDAEEM</sequence>
<feature type="signal peptide" evidence="2">
    <location>
        <begin position="1"/>
        <end position="26"/>
    </location>
</feature>
<keyword evidence="1" id="KW-0812">Transmembrane</keyword>
<reference evidence="3" key="1">
    <citation type="submission" date="2020-05" db="UniProtKB">
        <authorList>
            <consortium name="EnsemblMetazoa"/>
        </authorList>
    </citation>
    <scope>IDENTIFICATION</scope>
    <source>
        <strain evidence="3">USDA</strain>
    </source>
</reference>
<dbReference type="STRING" id="35570.A0A1I8NQ58"/>